<name>A0A4P8EHW0_9RHOB</name>
<protein>
    <submittedName>
        <fullName evidence="2">DUF2125 domain-containing protein</fullName>
    </submittedName>
</protein>
<keyword evidence="1" id="KW-1133">Transmembrane helix</keyword>
<organism evidence="2 3">
    <name type="scientific">Pseudorhodobacter turbinis</name>
    <dbReference type="NCBI Taxonomy" id="2500533"/>
    <lineage>
        <taxon>Bacteria</taxon>
        <taxon>Pseudomonadati</taxon>
        <taxon>Pseudomonadota</taxon>
        <taxon>Alphaproteobacteria</taxon>
        <taxon>Rhodobacterales</taxon>
        <taxon>Paracoccaceae</taxon>
        <taxon>Pseudorhodobacter</taxon>
    </lineage>
</organism>
<keyword evidence="1" id="KW-0812">Transmembrane</keyword>
<reference evidence="2 3" key="1">
    <citation type="submission" date="2019-05" db="EMBL/GenBank/DDBJ databases">
        <title>Pseudorhodobacter turbinis sp. nov., isolated from the gut of the Korean turban shell.</title>
        <authorList>
            <person name="Jeong Y.-S."/>
            <person name="Kang W.-R."/>
            <person name="Bae J.-W."/>
        </authorList>
    </citation>
    <scope>NUCLEOTIDE SEQUENCE [LARGE SCALE GENOMIC DNA]</scope>
    <source>
        <strain evidence="2 3">S12M18</strain>
    </source>
</reference>
<dbReference type="OrthoDB" id="7625707at2"/>
<proteinExistence type="predicted"/>
<gene>
    <name evidence="2" type="ORF">EOK75_11900</name>
</gene>
<dbReference type="InterPro" id="IPR018666">
    <property type="entry name" value="DUF2125"/>
</dbReference>
<evidence type="ECO:0000313" key="3">
    <source>
        <dbReference type="Proteomes" id="UP000298631"/>
    </source>
</evidence>
<evidence type="ECO:0000256" key="1">
    <source>
        <dbReference type="SAM" id="Phobius"/>
    </source>
</evidence>
<dbReference type="KEGG" id="pseb:EOK75_11900"/>
<keyword evidence="3" id="KW-1185">Reference proteome</keyword>
<dbReference type="Pfam" id="PF09898">
    <property type="entry name" value="DUF2125"/>
    <property type="match status" value="1"/>
</dbReference>
<dbReference type="AlphaFoldDB" id="A0A4P8EHW0"/>
<dbReference type="Proteomes" id="UP000298631">
    <property type="component" value="Chromosome"/>
</dbReference>
<keyword evidence="1" id="KW-0472">Membrane</keyword>
<evidence type="ECO:0000313" key="2">
    <source>
        <dbReference type="EMBL" id="QCO56372.1"/>
    </source>
</evidence>
<feature type="transmembrane region" description="Helical" evidence="1">
    <location>
        <begin position="24"/>
        <end position="46"/>
    </location>
</feature>
<accession>A0A4P8EHW0</accession>
<dbReference type="EMBL" id="CP039964">
    <property type="protein sequence ID" value="QCO56372.1"/>
    <property type="molecule type" value="Genomic_DNA"/>
</dbReference>
<sequence>MHSRGLFSFRPINRKTVEIERGAAAMRWLTGLVLVLAGLWSGYWFIGARGFEGAANGWITALQDSGKTATHDGLAVRGFPNRFDLTVTEPHFADPATGIGWQSDFVQVLSLSYKPWHLIAAFAPTQRLTLPHEGITLRSEKMQTSLVAQPLPALPLDRITLIGDMLEAQGNSGWSLRADALRFASRRVDGDAHEVALTITELSPDPQLMSLFDGALPDRIGLIRLDATLGFTAPIDRFILETRPRLATLDLTEARVDWGDIHASAKGRLIADSAGFAQGDIVLRLTSWRLALDVAQSTGLIAPDARQLWDQAAGFLAGDSGDTLELPISLHNGRAMVGAIPVGPAPRLR</sequence>